<dbReference type="RefSeq" id="WP_269036863.1">
    <property type="nucleotide sequence ID" value="NZ_CP114040.1"/>
</dbReference>
<sequence>MSSTDLRSDLDQAFTLAAYVLGSRSDALEVVRFAVDSVPIGAESVRSEELLRLVRDIIARRGTRARPVTETLPAVWSGEETRNLPPDLADDPARTAALAGAMRRVCFTAVLHSIAETPRCAFVLRHVMGLSDETVSRILRTHAGNLATLRARARQPLEHRLGPHCEHFDPGNPCSCQGRLGLALAEGSLRETDVDPATDPAPTCTGELERLYRTLPKYTLTDDEAEPLLALLRGPASNR</sequence>
<dbReference type="InterPro" id="IPR013324">
    <property type="entry name" value="RNA_pol_sigma_r3/r4-like"/>
</dbReference>
<evidence type="ECO:0000313" key="1">
    <source>
        <dbReference type="EMBL" id="WAS94526.1"/>
    </source>
</evidence>
<dbReference type="SUPFAM" id="SSF88659">
    <property type="entry name" value="Sigma3 and sigma4 domains of RNA polymerase sigma factors"/>
    <property type="match status" value="1"/>
</dbReference>
<evidence type="ECO:0000313" key="2">
    <source>
        <dbReference type="Proteomes" id="UP001164459"/>
    </source>
</evidence>
<proteinExistence type="predicted"/>
<gene>
    <name evidence="1" type="ORF">O0S08_00050</name>
</gene>
<dbReference type="Proteomes" id="UP001164459">
    <property type="component" value="Chromosome"/>
</dbReference>
<protein>
    <submittedName>
        <fullName evidence="1">Uncharacterized protein</fullName>
    </submittedName>
</protein>
<dbReference type="EMBL" id="CP114040">
    <property type="protein sequence ID" value="WAS94526.1"/>
    <property type="molecule type" value="Genomic_DNA"/>
</dbReference>
<reference evidence="1" key="1">
    <citation type="submission" date="2022-11" db="EMBL/GenBank/DDBJ databases">
        <title>Minimal conservation of predation-associated metabolite biosynthetic gene clusters underscores biosynthetic potential of Myxococcota including descriptions for ten novel species: Archangium lansinium sp. nov., Myxococcus landrumus sp. nov., Nannocystis bai.</title>
        <authorList>
            <person name="Ahearne A."/>
            <person name="Stevens C."/>
            <person name="Dowd S."/>
        </authorList>
    </citation>
    <scope>NUCLEOTIDE SEQUENCE</scope>
    <source>
        <strain evidence="1">Fl3</strain>
    </source>
</reference>
<organism evidence="1 2">
    <name type="scientific">Nannocystis punicea</name>
    <dbReference type="NCBI Taxonomy" id="2995304"/>
    <lineage>
        <taxon>Bacteria</taxon>
        <taxon>Pseudomonadati</taxon>
        <taxon>Myxococcota</taxon>
        <taxon>Polyangia</taxon>
        <taxon>Nannocystales</taxon>
        <taxon>Nannocystaceae</taxon>
        <taxon>Nannocystis</taxon>
    </lineage>
</organism>
<keyword evidence="2" id="KW-1185">Reference proteome</keyword>
<accession>A0ABY7H5I3</accession>
<name>A0ABY7H5I3_9BACT</name>